<dbReference type="SUPFAM" id="SSF53756">
    <property type="entry name" value="UDP-Glycosyltransferase/glycogen phosphorylase"/>
    <property type="match status" value="1"/>
</dbReference>
<dbReference type="NCBIfam" id="TIGR04348">
    <property type="entry name" value="selenoneine biosynthesis selenosugar synthase SenB"/>
    <property type="match status" value="1"/>
</dbReference>
<dbReference type="OrthoDB" id="8563324at2"/>
<dbReference type="AlphaFoldDB" id="A0A401JG59"/>
<dbReference type="GO" id="GO:0016757">
    <property type="term" value="F:glycosyltransferase activity"/>
    <property type="evidence" value="ECO:0007669"/>
    <property type="project" value="InterPro"/>
</dbReference>
<keyword evidence="3" id="KW-1185">Reference proteome</keyword>
<dbReference type="RefSeq" id="WP_124705362.1">
    <property type="nucleotide sequence ID" value="NZ_BGOW01000021.1"/>
</dbReference>
<dbReference type="PANTHER" id="PTHR12526">
    <property type="entry name" value="GLYCOSYLTRANSFERASE"/>
    <property type="match status" value="1"/>
</dbReference>
<dbReference type="InterPro" id="IPR001296">
    <property type="entry name" value="Glyco_trans_1"/>
</dbReference>
<dbReference type="InterPro" id="IPR027627">
    <property type="entry name" value="Glycosyltransferase_put"/>
</dbReference>
<dbReference type="CDD" id="cd03801">
    <property type="entry name" value="GT4_PimA-like"/>
    <property type="match status" value="1"/>
</dbReference>
<organism evidence="2 3">
    <name type="scientific">Sulfuriferula multivorans</name>
    <dbReference type="NCBI Taxonomy" id="1559896"/>
    <lineage>
        <taxon>Bacteria</taxon>
        <taxon>Pseudomonadati</taxon>
        <taxon>Pseudomonadota</taxon>
        <taxon>Betaproteobacteria</taxon>
        <taxon>Nitrosomonadales</taxon>
        <taxon>Sulfuricellaceae</taxon>
        <taxon>Sulfuriferula</taxon>
    </lineage>
</organism>
<dbReference type="Proteomes" id="UP000286806">
    <property type="component" value="Unassembled WGS sequence"/>
</dbReference>
<accession>A0A401JG59</accession>
<sequence length="317" mass="34941">MKIALITPAKPGSRLGNRHTALRWAAMLRQRGHQVALEVSWNSHPADLMLALHARRSADSVARFATAYPQCPLVLALTGTDIYRDIHFDADAQRSLALATRIIVLQDKGLDELAPALRTRAHVVYQSAPSLARRPPLQRSFEVCIAGHLRTEKDPFRAAQALHRLPADSRIRITQMGQALDQAMAAEAQHWMRVEPRYRWLGERPHGEVLRYLARAPVMVISSHMEGGANVICEAVAAGTPVIASAIPGNIGMLGEHYAGYYAPADTAALTALLHRAECDPTWLALLQNQCARRRELFMPETEADSLARVIEASLLA</sequence>
<reference evidence="2 3" key="1">
    <citation type="journal article" date="2019" name="Front. Microbiol.">
        <title>Genomes of Neutrophilic Sulfur-Oxidizing Chemolithoautotrophs Representing 9 Proteobacterial Species From 8 Genera.</title>
        <authorList>
            <person name="Watanabe T."/>
            <person name="Kojima H."/>
            <person name="Umezawa K."/>
            <person name="Hori C."/>
            <person name="Takasuka T.E."/>
            <person name="Kato Y."/>
            <person name="Fukui M."/>
        </authorList>
    </citation>
    <scope>NUCLEOTIDE SEQUENCE [LARGE SCALE GENOMIC DNA]</scope>
    <source>
        <strain evidence="2 3">TTN</strain>
    </source>
</reference>
<feature type="domain" description="Glycosyl transferase family 1" evidence="1">
    <location>
        <begin position="141"/>
        <end position="275"/>
    </location>
</feature>
<proteinExistence type="predicted"/>
<name>A0A401JG59_9PROT</name>
<keyword evidence="2" id="KW-0808">Transferase</keyword>
<comment type="caution">
    <text evidence="2">The sequence shown here is derived from an EMBL/GenBank/DDBJ whole genome shotgun (WGS) entry which is preliminary data.</text>
</comment>
<dbReference type="Gene3D" id="3.40.50.2000">
    <property type="entry name" value="Glycogen Phosphorylase B"/>
    <property type="match status" value="1"/>
</dbReference>
<dbReference type="Pfam" id="PF00534">
    <property type="entry name" value="Glycos_transf_1"/>
    <property type="match status" value="1"/>
</dbReference>
<evidence type="ECO:0000259" key="1">
    <source>
        <dbReference type="Pfam" id="PF00534"/>
    </source>
</evidence>
<evidence type="ECO:0000313" key="3">
    <source>
        <dbReference type="Proteomes" id="UP000286806"/>
    </source>
</evidence>
<gene>
    <name evidence="2" type="ORF">SFMTTN_2388</name>
</gene>
<dbReference type="EMBL" id="BGOW01000021">
    <property type="protein sequence ID" value="GBL46573.1"/>
    <property type="molecule type" value="Genomic_DNA"/>
</dbReference>
<protein>
    <submittedName>
        <fullName evidence="2">Glycosyl transferase, group 1</fullName>
    </submittedName>
</protein>
<evidence type="ECO:0000313" key="2">
    <source>
        <dbReference type="EMBL" id="GBL46573.1"/>
    </source>
</evidence>